<dbReference type="OrthoDB" id="10063137at2759"/>
<proteinExistence type="predicted"/>
<evidence type="ECO:0000313" key="7">
    <source>
        <dbReference type="Proteomes" id="UP000789405"/>
    </source>
</evidence>
<dbReference type="Gene3D" id="3.40.140.10">
    <property type="entry name" value="Cytidine Deaminase, domain 2"/>
    <property type="match status" value="1"/>
</dbReference>
<reference evidence="6" key="1">
    <citation type="submission" date="2021-06" db="EMBL/GenBank/DDBJ databases">
        <authorList>
            <person name="Kallberg Y."/>
            <person name="Tangrot J."/>
            <person name="Rosling A."/>
        </authorList>
    </citation>
    <scope>NUCLEOTIDE SEQUENCE</scope>
    <source>
        <strain evidence="6">MA453B</strain>
    </source>
</reference>
<keyword evidence="7" id="KW-1185">Reference proteome</keyword>
<protein>
    <recommendedName>
        <fullName evidence="4">dCMP deaminase</fullName>
        <ecNumber evidence="3">3.5.4.12</ecNumber>
    </recommendedName>
    <alternativeName>
        <fullName evidence="4">dCMP deaminase</fullName>
    </alternativeName>
</protein>
<dbReference type="InterPro" id="IPR015517">
    <property type="entry name" value="dCMP_deaminase-rel"/>
</dbReference>
<dbReference type="GO" id="GO:0005737">
    <property type="term" value="C:cytoplasm"/>
    <property type="evidence" value="ECO:0007669"/>
    <property type="project" value="TreeGrafter"/>
</dbReference>
<evidence type="ECO:0000256" key="4">
    <source>
        <dbReference type="ARBA" id="ARBA00041763"/>
    </source>
</evidence>
<dbReference type="AlphaFoldDB" id="A0A9N9IZ57"/>
<dbReference type="Proteomes" id="UP000789405">
    <property type="component" value="Unassembled WGS sequence"/>
</dbReference>
<gene>
    <name evidence="6" type="ORF">DERYTH_LOCUS17550</name>
</gene>
<dbReference type="SUPFAM" id="SSF53927">
    <property type="entry name" value="Cytidine deaminase-like"/>
    <property type="match status" value="1"/>
</dbReference>
<feature type="domain" description="CMP/dCMP-type deaminase" evidence="5">
    <location>
        <begin position="142"/>
        <end position="229"/>
    </location>
</feature>
<keyword evidence="1" id="KW-0545">Nucleotide biosynthesis</keyword>
<evidence type="ECO:0000313" key="6">
    <source>
        <dbReference type="EMBL" id="CAG8758212.1"/>
    </source>
</evidence>
<dbReference type="GO" id="GO:0006139">
    <property type="term" value="P:nucleobase-containing compound metabolic process"/>
    <property type="evidence" value="ECO:0007669"/>
    <property type="project" value="UniProtKB-ARBA"/>
</dbReference>
<dbReference type="EMBL" id="CAJVPY010016675">
    <property type="protein sequence ID" value="CAG8758212.1"/>
    <property type="molecule type" value="Genomic_DNA"/>
</dbReference>
<dbReference type="Pfam" id="PF00383">
    <property type="entry name" value="dCMP_cyt_deam_1"/>
    <property type="match status" value="1"/>
</dbReference>
<sequence>MVLIGIVHSFSSGEETIIDFLKKEVFIYKNDPKSENFIKVVKENWKDHYVIKIKTIKDFNVYRLYPLFLLLAVDDELSIRFGNFNNNDFGEFLQEHDLLWNENRELIPMADLTIIPSKNDYYDKLMKIIPNNSKIPEIIRSSKDPYYMLLAEVIAMRANCMKRKVGCVIVQDEYKIIAGGYNGTASGSGNCNEGHCERCNDRSKNLGLDDCKCLHAECNALSIAGTNAKGCAKTIIREKIARVVYDKPFRSEEYMLRIKQMFDEANPRVAYEKCSPNITRIGLRYDAVNSSK</sequence>
<dbReference type="EC" id="3.5.4.12" evidence="3"/>
<dbReference type="GO" id="GO:0004132">
    <property type="term" value="F:dCMP deaminase activity"/>
    <property type="evidence" value="ECO:0007669"/>
    <property type="project" value="TreeGrafter"/>
</dbReference>
<dbReference type="InterPro" id="IPR016193">
    <property type="entry name" value="Cytidine_deaminase-like"/>
</dbReference>
<keyword evidence="2" id="KW-0378">Hydrolase</keyword>
<evidence type="ECO:0000256" key="3">
    <source>
        <dbReference type="ARBA" id="ARBA00038938"/>
    </source>
</evidence>
<evidence type="ECO:0000256" key="2">
    <source>
        <dbReference type="ARBA" id="ARBA00022801"/>
    </source>
</evidence>
<evidence type="ECO:0000256" key="1">
    <source>
        <dbReference type="ARBA" id="ARBA00022727"/>
    </source>
</evidence>
<accession>A0A9N9IZ57</accession>
<organism evidence="6 7">
    <name type="scientific">Dentiscutata erythropus</name>
    <dbReference type="NCBI Taxonomy" id="1348616"/>
    <lineage>
        <taxon>Eukaryota</taxon>
        <taxon>Fungi</taxon>
        <taxon>Fungi incertae sedis</taxon>
        <taxon>Mucoromycota</taxon>
        <taxon>Glomeromycotina</taxon>
        <taxon>Glomeromycetes</taxon>
        <taxon>Diversisporales</taxon>
        <taxon>Gigasporaceae</taxon>
        <taxon>Dentiscutata</taxon>
    </lineage>
</organism>
<evidence type="ECO:0000259" key="5">
    <source>
        <dbReference type="Pfam" id="PF00383"/>
    </source>
</evidence>
<dbReference type="PANTHER" id="PTHR11086">
    <property type="entry name" value="DEOXYCYTIDYLATE DEAMINASE-RELATED"/>
    <property type="match status" value="1"/>
</dbReference>
<comment type="caution">
    <text evidence="6">The sequence shown here is derived from an EMBL/GenBank/DDBJ whole genome shotgun (WGS) entry which is preliminary data.</text>
</comment>
<feature type="non-terminal residue" evidence="6">
    <location>
        <position position="1"/>
    </location>
</feature>
<dbReference type="InterPro" id="IPR002125">
    <property type="entry name" value="CMP_dCMP_dom"/>
</dbReference>
<dbReference type="PANTHER" id="PTHR11086:SF18">
    <property type="entry name" value="DEOXYCYTIDYLATE DEAMINASE"/>
    <property type="match status" value="1"/>
</dbReference>
<name>A0A9N9IZ57_9GLOM</name>